<feature type="compositionally biased region" description="Basic and acidic residues" evidence="1">
    <location>
        <begin position="243"/>
        <end position="269"/>
    </location>
</feature>
<feature type="compositionally biased region" description="Basic and acidic residues" evidence="1">
    <location>
        <begin position="595"/>
        <end position="625"/>
    </location>
</feature>
<reference evidence="2" key="1">
    <citation type="submission" date="2023-08" db="EMBL/GenBank/DDBJ databases">
        <authorList>
            <person name="Audoor S."/>
            <person name="Bilcke G."/>
        </authorList>
    </citation>
    <scope>NUCLEOTIDE SEQUENCE</scope>
</reference>
<feature type="region of interest" description="Disordered" evidence="1">
    <location>
        <begin position="178"/>
        <end position="677"/>
    </location>
</feature>
<feature type="compositionally biased region" description="Polar residues" evidence="1">
    <location>
        <begin position="843"/>
        <end position="858"/>
    </location>
</feature>
<feature type="compositionally biased region" description="Low complexity" evidence="1">
    <location>
        <begin position="471"/>
        <end position="482"/>
    </location>
</feature>
<feature type="compositionally biased region" description="Polar residues" evidence="1">
    <location>
        <begin position="643"/>
        <end position="652"/>
    </location>
</feature>
<sequence length="870" mass="94556">MMKFKQTLVRKSKITSAKGFASPSKPGKRPSLEVKSSSGQTKTNNNDDGDDSEFEPGDEHFGSFGDMQDGNGDYGGSGGNNDSDIEEVSLEDLDSDEDSEFSERTVDEEEYELYMNTADIHKIPDFEEWRNSEHFPQHLFDSDDEYDEITVDSVELHESLKDGGLVVDWTGARITLDTYTKDAKEEKKKKRKKKKTTKIKVKKSKKSKSEKKKKRKNEKRNNKLEKANSSSAGSKESSGQSEKSNRKSLKEKLAKESVKKVYNGEDSSRDSSLLSLGTKTMAVRKQSPKRSSSKASLNGSNDSLTIQDLDGLNTPTSSPVGARATRKRLSSKKSPGKPSRRRSSSKPSSTDESISPRGKESVGHSTDDTDSLNNSSGDIPGSKCKSCDSSEFESPRLRKGTRKSFAAGNTDSIPKSPGSSRSPHIRASPLGRRGGRRSSSKPNIWAESMATLNKPELGKSFSTGTDDGTIQRRSNSRRSIQSPKRRRSSVENPGADSPIPRRSNSCTNGANSPIPRRSNSSVSGANAPIPRRSSSRRISKNSKRQDMDSSGHTTASNNKQKSKSAKLLSMERMAREGAEQYTSSALEKRKGSHAALREKLAKAGTDESTHPIKDKYCEGAGDMKQKRSSSLDALKKRRDQADDSSVGSTSAGWQDEKVTKRLSLSAGVAPTSRRRLRVGSKRNVTELLPREASSGSLVSLDIPKGSFDPFSVADDIRNGSRSIDVSDRTLDNSMLGGSSLKLVPSKRDSLASSNHGNGPISLMGPRKSPSGRNGSRSIDVSDRTLDNSTLGSSSQKQLVKRPSKRDSLASSNHGKGPISLMSPRKSPSGRKKAQPPRRRSSGLPRNSGHSANGPTLSRTDAGISSKDITW</sequence>
<feature type="region of interest" description="Disordered" evidence="1">
    <location>
        <begin position="691"/>
        <end position="870"/>
    </location>
</feature>
<proteinExistence type="predicted"/>
<feature type="region of interest" description="Disordered" evidence="1">
    <location>
        <begin position="1"/>
        <end position="106"/>
    </location>
</feature>
<feature type="compositionally biased region" description="Acidic residues" evidence="1">
    <location>
        <begin position="47"/>
        <end position="56"/>
    </location>
</feature>
<feature type="compositionally biased region" description="Polar residues" evidence="1">
    <location>
        <begin position="502"/>
        <end position="524"/>
    </location>
</feature>
<comment type="caution">
    <text evidence="2">The sequence shown here is derived from an EMBL/GenBank/DDBJ whole genome shotgun (WGS) entry which is preliminary data.</text>
</comment>
<evidence type="ECO:0000313" key="3">
    <source>
        <dbReference type="Proteomes" id="UP001295423"/>
    </source>
</evidence>
<feature type="compositionally biased region" description="Polar residues" evidence="1">
    <location>
        <begin position="786"/>
        <end position="797"/>
    </location>
</feature>
<name>A0AAD2G1I8_9STRA</name>
<feature type="compositionally biased region" description="Basic residues" evidence="1">
    <location>
        <begin position="324"/>
        <end position="344"/>
    </location>
</feature>
<feature type="compositionally biased region" description="Basic residues" evidence="1">
    <location>
        <begin position="187"/>
        <end position="218"/>
    </location>
</feature>
<protein>
    <submittedName>
        <fullName evidence="2">Uncharacterized protein</fullName>
    </submittedName>
</protein>
<feature type="compositionally biased region" description="Basic residues" evidence="1">
    <location>
        <begin position="533"/>
        <end position="542"/>
    </location>
</feature>
<feature type="compositionally biased region" description="Polar residues" evidence="1">
    <location>
        <begin position="293"/>
        <end position="306"/>
    </location>
</feature>
<feature type="compositionally biased region" description="Acidic residues" evidence="1">
    <location>
        <begin position="83"/>
        <end position="106"/>
    </location>
</feature>
<feature type="compositionally biased region" description="Polar residues" evidence="1">
    <location>
        <begin position="34"/>
        <end position="46"/>
    </location>
</feature>
<feature type="compositionally biased region" description="Basic and acidic residues" evidence="1">
    <location>
        <begin position="385"/>
        <end position="396"/>
    </location>
</feature>
<feature type="compositionally biased region" description="Low complexity" evidence="1">
    <location>
        <begin position="227"/>
        <end position="242"/>
    </location>
</feature>
<organism evidence="2 3">
    <name type="scientific">Cylindrotheca closterium</name>
    <dbReference type="NCBI Taxonomy" id="2856"/>
    <lineage>
        <taxon>Eukaryota</taxon>
        <taxon>Sar</taxon>
        <taxon>Stramenopiles</taxon>
        <taxon>Ochrophyta</taxon>
        <taxon>Bacillariophyta</taxon>
        <taxon>Bacillariophyceae</taxon>
        <taxon>Bacillariophycidae</taxon>
        <taxon>Bacillariales</taxon>
        <taxon>Bacillariaceae</taxon>
        <taxon>Cylindrotheca</taxon>
    </lineage>
</organism>
<evidence type="ECO:0000313" key="2">
    <source>
        <dbReference type="EMBL" id="CAJ1959680.1"/>
    </source>
</evidence>
<dbReference type="Proteomes" id="UP001295423">
    <property type="component" value="Unassembled WGS sequence"/>
</dbReference>
<feature type="compositionally biased region" description="Basic residues" evidence="1">
    <location>
        <begin position="827"/>
        <end position="840"/>
    </location>
</feature>
<dbReference type="EMBL" id="CAKOGP040002014">
    <property type="protein sequence ID" value="CAJ1959680.1"/>
    <property type="molecule type" value="Genomic_DNA"/>
</dbReference>
<gene>
    <name evidence="2" type="ORF">CYCCA115_LOCUS18099</name>
</gene>
<feature type="compositionally biased region" description="Basic and acidic residues" evidence="1">
    <location>
        <begin position="357"/>
        <end position="367"/>
    </location>
</feature>
<dbReference type="AlphaFoldDB" id="A0AAD2G1I8"/>
<feature type="compositionally biased region" description="Basic and acidic residues" evidence="1">
    <location>
        <begin position="714"/>
        <end position="730"/>
    </location>
</feature>
<keyword evidence="3" id="KW-1185">Reference proteome</keyword>
<accession>A0AAD2G1I8</accession>
<feature type="compositionally biased region" description="Polar residues" evidence="1">
    <location>
        <begin position="407"/>
        <end position="422"/>
    </location>
</feature>
<evidence type="ECO:0000256" key="1">
    <source>
        <dbReference type="SAM" id="MobiDB-lite"/>
    </source>
</evidence>